<dbReference type="Proteomes" id="UP000051160">
    <property type="component" value="Unassembled WGS sequence"/>
</dbReference>
<gene>
    <name evidence="2" type="ORF">FD04_GL000437</name>
</gene>
<dbReference type="OrthoDB" id="2299756at2"/>
<comment type="caution">
    <text evidence="2">The sequence shown here is derived from an EMBL/GenBank/DDBJ whole genome shotgun (WGS) entry which is preliminary data.</text>
</comment>
<evidence type="ECO:0000256" key="1">
    <source>
        <dbReference type="SAM" id="Phobius"/>
    </source>
</evidence>
<dbReference type="EMBL" id="AZEE01000027">
    <property type="protein sequence ID" value="KRK98701.1"/>
    <property type="molecule type" value="Genomic_DNA"/>
</dbReference>
<feature type="transmembrane region" description="Helical" evidence="1">
    <location>
        <begin position="96"/>
        <end position="117"/>
    </location>
</feature>
<dbReference type="STRING" id="1423776.FD04_GL000437"/>
<keyword evidence="1" id="KW-0812">Transmembrane</keyword>
<evidence type="ECO:0000313" key="3">
    <source>
        <dbReference type="Proteomes" id="UP000051160"/>
    </source>
</evidence>
<dbReference type="AlphaFoldDB" id="A0A0R1LSN9"/>
<sequence length="183" mass="21043">MGLLLYLILIYGVYRVASKAFKFEKVSRFEQITLPGYSLIMFLITMSWKTSEIGLLVPIVVLSALIGWYQASGVTIQRTAEHDKFKRPIVLVKQNWPYIVGWVAVFVLGIACEIWHVGRISNAHILRELGEVVREELFTFMKFGNAYSWYIWAISAVSGFTYTWVLHRKESAIAAAIQRPDRH</sequence>
<proteinExistence type="predicted"/>
<keyword evidence="1" id="KW-0472">Membrane</keyword>
<reference evidence="2 3" key="1">
    <citation type="journal article" date="2015" name="Genome Announc.">
        <title>Expanding the biotechnology potential of lactobacilli through comparative genomics of 213 strains and associated genera.</title>
        <authorList>
            <person name="Sun Z."/>
            <person name="Harris H.M."/>
            <person name="McCann A."/>
            <person name="Guo C."/>
            <person name="Argimon S."/>
            <person name="Zhang W."/>
            <person name="Yang X."/>
            <person name="Jeffery I.B."/>
            <person name="Cooney J.C."/>
            <person name="Kagawa T.F."/>
            <person name="Liu W."/>
            <person name="Song Y."/>
            <person name="Salvetti E."/>
            <person name="Wrobel A."/>
            <person name="Rasinkangas P."/>
            <person name="Parkhill J."/>
            <person name="Rea M.C."/>
            <person name="O'Sullivan O."/>
            <person name="Ritari J."/>
            <person name="Douillard F.P."/>
            <person name="Paul Ross R."/>
            <person name="Yang R."/>
            <person name="Briner A.E."/>
            <person name="Felis G.E."/>
            <person name="de Vos W.M."/>
            <person name="Barrangou R."/>
            <person name="Klaenhammer T.R."/>
            <person name="Caufield P.W."/>
            <person name="Cui Y."/>
            <person name="Zhang H."/>
            <person name="O'Toole P.W."/>
        </authorList>
    </citation>
    <scope>NUCLEOTIDE SEQUENCE [LARGE SCALE GENOMIC DNA]</scope>
    <source>
        <strain evidence="2 3">DSM 19909</strain>
    </source>
</reference>
<dbReference type="PATRIC" id="fig|1423776.4.peg.442"/>
<accession>A0A0R1LSN9</accession>
<keyword evidence="3" id="KW-1185">Reference proteome</keyword>
<keyword evidence="1" id="KW-1133">Transmembrane helix</keyword>
<protein>
    <recommendedName>
        <fullName evidence="4">Hydrophobic protein</fullName>
    </recommendedName>
</protein>
<organism evidence="2 3">
    <name type="scientific">Secundilactobacillus odoratitofui DSM 19909 = JCM 15043</name>
    <dbReference type="NCBI Taxonomy" id="1423776"/>
    <lineage>
        <taxon>Bacteria</taxon>
        <taxon>Bacillati</taxon>
        <taxon>Bacillota</taxon>
        <taxon>Bacilli</taxon>
        <taxon>Lactobacillales</taxon>
        <taxon>Lactobacillaceae</taxon>
        <taxon>Secundilactobacillus</taxon>
    </lineage>
</organism>
<feature type="transmembrane region" description="Helical" evidence="1">
    <location>
        <begin position="55"/>
        <end position="76"/>
    </location>
</feature>
<dbReference type="RefSeq" id="WP_054699205.1">
    <property type="nucleotide sequence ID" value="NZ_AZEE01000027.1"/>
</dbReference>
<feature type="transmembrane region" description="Helical" evidence="1">
    <location>
        <begin position="147"/>
        <end position="165"/>
    </location>
</feature>
<evidence type="ECO:0000313" key="2">
    <source>
        <dbReference type="EMBL" id="KRK98701.1"/>
    </source>
</evidence>
<evidence type="ECO:0008006" key="4">
    <source>
        <dbReference type="Google" id="ProtNLM"/>
    </source>
</evidence>
<name>A0A0R1LSN9_9LACO</name>